<evidence type="ECO:0000313" key="5">
    <source>
        <dbReference type="Proteomes" id="UP001595533"/>
    </source>
</evidence>
<evidence type="ECO:0000256" key="2">
    <source>
        <dbReference type="ARBA" id="ARBA00022481"/>
    </source>
</evidence>
<dbReference type="NCBIfam" id="TIGR02532">
    <property type="entry name" value="IV_pilin_GFxxxE"/>
    <property type="match status" value="1"/>
</dbReference>
<gene>
    <name evidence="4" type="ORF">ACFODZ_11485</name>
</gene>
<comment type="similarity">
    <text evidence="1">Belongs to the N-Me-Phe pilin family.</text>
</comment>
<proteinExistence type="inferred from homology"/>
<accession>A0ABV7JHI6</accession>
<dbReference type="Pfam" id="PF00114">
    <property type="entry name" value="Pilin"/>
    <property type="match status" value="1"/>
</dbReference>
<reference evidence="5" key="1">
    <citation type="journal article" date="2019" name="Int. J. Syst. Evol. Microbiol.">
        <title>The Global Catalogue of Microorganisms (GCM) 10K type strain sequencing project: providing services to taxonomists for standard genome sequencing and annotation.</title>
        <authorList>
            <consortium name="The Broad Institute Genomics Platform"/>
            <consortium name="The Broad Institute Genome Sequencing Center for Infectious Disease"/>
            <person name="Wu L."/>
            <person name="Ma J."/>
        </authorList>
    </citation>
    <scope>NUCLEOTIDE SEQUENCE [LARGE SCALE GENOMIC DNA]</scope>
    <source>
        <strain evidence="5">KCTC 42953</strain>
    </source>
</reference>
<dbReference type="Pfam" id="PF07963">
    <property type="entry name" value="N_methyl"/>
    <property type="match status" value="1"/>
</dbReference>
<feature type="transmembrane region" description="Helical" evidence="3">
    <location>
        <begin position="12"/>
        <end position="30"/>
    </location>
</feature>
<dbReference type="EMBL" id="JBHRTS010000005">
    <property type="protein sequence ID" value="MFC3194862.1"/>
    <property type="molecule type" value="Genomic_DNA"/>
</dbReference>
<organism evidence="4 5">
    <name type="scientific">Marinicella sediminis</name>
    <dbReference type="NCBI Taxonomy" id="1792834"/>
    <lineage>
        <taxon>Bacteria</taxon>
        <taxon>Pseudomonadati</taxon>
        <taxon>Pseudomonadota</taxon>
        <taxon>Gammaproteobacteria</taxon>
        <taxon>Lysobacterales</taxon>
        <taxon>Marinicellaceae</taxon>
        <taxon>Marinicella</taxon>
    </lineage>
</organism>
<dbReference type="RefSeq" id="WP_077410941.1">
    <property type="nucleotide sequence ID" value="NZ_JBHRTS010000005.1"/>
</dbReference>
<keyword evidence="2" id="KW-0488">Methylation</keyword>
<dbReference type="InterPro" id="IPR001082">
    <property type="entry name" value="Pilin"/>
</dbReference>
<dbReference type="InterPro" id="IPR045584">
    <property type="entry name" value="Pilin-like"/>
</dbReference>
<keyword evidence="5" id="KW-1185">Reference proteome</keyword>
<comment type="caution">
    <text evidence="4">The sequence shown here is derived from an EMBL/GenBank/DDBJ whole genome shotgun (WGS) entry which is preliminary data.</text>
</comment>
<keyword evidence="3" id="KW-0472">Membrane</keyword>
<protein>
    <submittedName>
        <fullName evidence="4">Prepilin-type N-terminal cleavage/methylation domain-containing protein</fullName>
    </submittedName>
</protein>
<keyword evidence="3" id="KW-1133">Transmembrane helix</keyword>
<name>A0ABV7JHI6_9GAMM</name>
<dbReference type="InterPro" id="IPR012902">
    <property type="entry name" value="N_methyl_site"/>
</dbReference>
<keyword evidence="3" id="KW-0812">Transmembrane</keyword>
<evidence type="ECO:0000313" key="4">
    <source>
        <dbReference type="EMBL" id="MFC3194862.1"/>
    </source>
</evidence>
<sequence length="147" mass="15486">MNKINTHRGFTLIELMIVIAILAILMAYALPAYRDYGVRTKLGEGNAMSAAYKMAINEAFVRTGTFAGLSNDNNGIGPADAVGFCVNQIVVTDGVIDISYDCAAGSEGVADPQVLAASVTWTPTLSASGTVQWTCTASVNRPYQSPC</sequence>
<evidence type="ECO:0000256" key="3">
    <source>
        <dbReference type="SAM" id="Phobius"/>
    </source>
</evidence>
<dbReference type="SUPFAM" id="SSF54523">
    <property type="entry name" value="Pili subunits"/>
    <property type="match status" value="1"/>
</dbReference>
<evidence type="ECO:0000256" key="1">
    <source>
        <dbReference type="ARBA" id="ARBA00005233"/>
    </source>
</evidence>
<dbReference type="Proteomes" id="UP001595533">
    <property type="component" value="Unassembled WGS sequence"/>
</dbReference>
<dbReference type="Gene3D" id="3.30.700.10">
    <property type="entry name" value="Glycoprotein, Type 4 Pilin"/>
    <property type="match status" value="1"/>
</dbReference>